<feature type="compositionally biased region" description="Basic and acidic residues" evidence="1">
    <location>
        <begin position="328"/>
        <end position="342"/>
    </location>
</feature>
<feature type="compositionally biased region" description="Basic and acidic residues" evidence="1">
    <location>
        <begin position="269"/>
        <end position="283"/>
    </location>
</feature>
<gene>
    <name evidence="2" type="ORF">TBRA_LOCUS6822</name>
</gene>
<reference evidence="2 3" key="1">
    <citation type="submission" date="2020-02" db="EMBL/GenBank/DDBJ databases">
        <authorList>
            <person name="Ferguson B K."/>
        </authorList>
    </citation>
    <scope>NUCLEOTIDE SEQUENCE [LARGE SCALE GENOMIC DNA]</scope>
</reference>
<proteinExistence type="predicted"/>
<dbReference type="EMBL" id="CADCXV010000761">
    <property type="protein sequence ID" value="CAB0034924.1"/>
    <property type="molecule type" value="Genomic_DNA"/>
</dbReference>
<sequence>MPVNYDKNPEGHCSRAHFPINTKPSLLILHPFAASATTSRRRSISSSSNRLALAAIPVRHSTSTTNLQKNQQEQQQQASPGRPVAQQWASQHQQSHRFRNSNVLQKSSQEPRDSRPRPPRTRPGPSRPTRNSEWHWLVAPTILAPPPVPIVSSPSSSHLMSQNEPRPRGPPSTTPRQLWSGRRRRRPPPPHHHHHHQQYATVSGSSAYEAVATNPAGGPDRPRRGAFHAIDTPSPTPPTPLPARFRMAGRAVPQPRAAAGDGEPASTETRWRTSDERVRRDAVPSRPTATDPQRRAARRDVAEERGLGPRGHAQGPTGLPVEGQQPAREARPGPERRQERQRPATVDAQSARRRRRRRRTADRQQRRRAAGAVEPTGQSAATGFERHHEAAGLVHEGAARRLEAGRQQRQPVDHVRAMRQVPLRVVQGAAAAALALALRQRLPLLGRDGSSTTPAACAASRACSTTAPTAASGPGPGSDSLDESSELAGNCADEPCSLRRPQVRRQVELPRRPGPLSALPSCATGRCAAASPSARPATPSTRPRAAAAIPRSLSPLQTNARHLSSSLAAAPISTVMSAADTARDPTEKRLLEPSLPDL</sequence>
<organism evidence="2 3">
    <name type="scientific">Trichogramma brassicae</name>
    <dbReference type="NCBI Taxonomy" id="86971"/>
    <lineage>
        <taxon>Eukaryota</taxon>
        <taxon>Metazoa</taxon>
        <taxon>Ecdysozoa</taxon>
        <taxon>Arthropoda</taxon>
        <taxon>Hexapoda</taxon>
        <taxon>Insecta</taxon>
        <taxon>Pterygota</taxon>
        <taxon>Neoptera</taxon>
        <taxon>Endopterygota</taxon>
        <taxon>Hymenoptera</taxon>
        <taxon>Apocrita</taxon>
        <taxon>Proctotrupomorpha</taxon>
        <taxon>Chalcidoidea</taxon>
        <taxon>Trichogrammatidae</taxon>
        <taxon>Trichogramma</taxon>
    </lineage>
</organism>
<feature type="region of interest" description="Disordered" evidence="1">
    <location>
        <begin position="63"/>
        <end position="133"/>
    </location>
</feature>
<evidence type="ECO:0000256" key="1">
    <source>
        <dbReference type="SAM" id="MobiDB-lite"/>
    </source>
</evidence>
<feature type="region of interest" description="Disordered" evidence="1">
    <location>
        <begin position="466"/>
        <end position="499"/>
    </location>
</feature>
<feature type="compositionally biased region" description="Basic and acidic residues" evidence="1">
    <location>
        <begin position="292"/>
        <end position="307"/>
    </location>
</feature>
<evidence type="ECO:0000313" key="3">
    <source>
        <dbReference type="Proteomes" id="UP000479190"/>
    </source>
</evidence>
<dbReference type="Proteomes" id="UP000479190">
    <property type="component" value="Unassembled WGS sequence"/>
</dbReference>
<feature type="compositionally biased region" description="Basic and acidic residues" evidence="1">
    <location>
        <begin position="581"/>
        <end position="591"/>
    </location>
</feature>
<feature type="compositionally biased region" description="Low complexity" evidence="1">
    <location>
        <begin position="68"/>
        <end position="77"/>
    </location>
</feature>
<protein>
    <submittedName>
        <fullName evidence="2">Uncharacterized protein</fullName>
    </submittedName>
</protein>
<feature type="compositionally biased region" description="Basic residues" evidence="1">
    <location>
        <begin position="181"/>
        <end position="197"/>
    </location>
</feature>
<keyword evidence="3" id="KW-1185">Reference proteome</keyword>
<evidence type="ECO:0000313" key="2">
    <source>
        <dbReference type="EMBL" id="CAB0034924.1"/>
    </source>
</evidence>
<dbReference type="AlphaFoldDB" id="A0A6H5IDM7"/>
<feature type="compositionally biased region" description="Basic residues" evidence="1">
    <location>
        <begin position="351"/>
        <end position="369"/>
    </location>
</feature>
<name>A0A6H5IDM7_9HYME</name>
<accession>A0A6H5IDM7</accession>
<feature type="compositionally biased region" description="Low complexity" evidence="1">
    <location>
        <begin position="528"/>
        <end position="551"/>
    </location>
</feature>
<feature type="region of interest" description="Disordered" evidence="1">
    <location>
        <begin position="147"/>
        <end position="381"/>
    </location>
</feature>
<feature type="compositionally biased region" description="Low complexity" evidence="1">
    <location>
        <begin position="466"/>
        <end position="479"/>
    </location>
</feature>
<feature type="region of interest" description="Disordered" evidence="1">
    <location>
        <begin position="567"/>
        <end position="598"/>
    </location>
</feature>
<feature type="region of interest" description="Disordered" evidence="1">
    <location>
        <begin position="527"/>
        <end position="551"/>
    </location>
</feature>